<dbReference type="Gene3D" id="3.90.550.10">
    <property type="entry name" value="Spore Coat Polysaccharide Biosynthesis Protein SpsA, Chain A"/>
    <property type="match status" value="1"/>
</dbReference>
<evidence type="ECO:0000259" key="2">
    <source>
        <dbReference type="Pfam" id="PF22640"/>
    </source>
</evidence>
<name>A0ABW5QX69_9BACL</name>
<dbReference type="EMBL" id="JBHUMY010000012">
    <property type="protein sequence ID" value="MFD2661007.1"/>
    <property type="molecule type" value="Genomic_DNA"/>
</dbReference>
<dbReference type="GO" id="GO:0016779">
    <property type="term" value="F:nucleotidyltransferase activity"/>
    <property type="evidence" value="ECO:0007669"/>
    <property type="project" value="UniProtKB-KW"/>
</dbReference>
<dbReference type="PANTHER" id="PTHR46390:SF1">
    <property type="entry name" value="MANNOSE-1-PHOSPHATE GUANYLYLTRANSFERASE"/>
    <property type="match status" value="1"/>
</dbReference>
<dbReference type="PANTHER" id="PTHR46390">
    <property type="entry name" value="MANNOSE-1-PHOSPHATE GUANYLYLTRANSFERASE"/>
    <property type="match status" value="1"/>
</dbReference>
<dbReference type="Proteomes" id="UP001597493">
    <property type="component" value="Unassembled WGS sequence"/>
</dbReference>
<dbReference type="RefSeq" id="WP_379273262.1">
    <property type="nucleotide sequence ID" value="NZ_JBHUGT010000002.1"/>
</dbReference>
<gene>
    <name evidence="3" type="ORF">ACFSW5_12175</name>
</gene>
<organism evidence="3 4">
    <name type="scientific">Paenibacillus thailandensis</name>
    <dbReference type="NCBI Taxonomy" id="393250"/>
    <lineage>
        <taxon>Bacteria</taxon>
        <taxon>Bacillati</taxon>
        <taxon>Bacillota</taxon>
        <taxon>Bacilli</taxon>
        <taxon>Bacillales</taxon>
        <taxon>Paenibacillaceae</taxon>
        <taxon>Paenibacillus</taxon>
    </lineage>
</organism>
<dbReference type="InterPro" id="IPR049577">
    <property type="entry name" value="GMPP_N"/>
</dbReference>
<evidence type="ECO:0000259" key="1">
    <source>
        <dbReference type="Pfam" id="PF00483"/>
    </source>
</evidence>
<dbReference type="SUPFAM" id="SSF53448">
    <property type="entry name" value="Nucleotide-diphospho-sugar transferases"/>
    <property type="match status" value="1"/>
</dbReference>
<sequence length="339" mass="38461">MKAVIMAGGKGTRFWPKSTPAKPKQFLTLTSEKETMLQQTYGRFRHFLAKEDIYFVVGVDYADMVKEQLPEVGSEQIILEPAQRDTAPCIALAARYFLRRNEDEVIITAPSDQYVDNPALFAKAMLAAEAVARQDAAVVTLGIVPTRAETGYGYIEVADAPDRVEGEGFAVKRVRSFIEKPDKDKAERLLLSQGVYWNSGIFVWKPSTIAHYMKMHRPEIWKIAECDDGEWDSLYRKLDRISIDYAIMEKVDRMYMIPVRFIWDDVGVWTSLERIFDLSAEGNLLSGNIHYANVDNSIIMSDSKKTIVIGVKDLIVVSTSEGLLICKKSEEQRIKPFLE</sequence>
<dbReference type="InterPro" id="IPR005835">
    <property type="entry name" value="NTP_transferase_dom"/>
</dbReference>
<keyword evidence="3" id="KW-0808">Transferase</keyword>
<evidence type="ECO:0000313" key="3">
    <source>
        <dbReference type="EMBL" id="MFD2661007.1"/>
    </source>
</evidence>
<feature type="domain" description="Nucleotidyl transferase" evidence="1">
    <location>
        <begin position="2"/>
        <end position="276"/>
    </location>
</feature>
<protein>
    <submittedName>
        <fullName evidence="3">Mannose-1-phosphate guanylyltransferase</fullName>
    </submittedName>
</protein>
<feature type="domain" description="MannoseP isomerase/GMP-like beta-helix" evidence="2">
    <location>
        <begin position="295"/>
        <end position="336"/>
    </location>
</feature>
<dbReference type="InterPro" id="IPR029044">
    <property type="entry name" value="Nucleotide-diphossugar_trans"/>
</dbReference>
<evidence type="ECO:0000313" key="4">
    <source>
        <dbReference type="Proteomes" id="UP001597493"/>
    </source>
</evidence>
<reference evidence="4" key="1">
    <citation type="journal article" date="2019" name="Int. J. Syst. Evol. Microbiol.">
        <title>The Global Catalogue of Microorganisms (GCM) 10K type strain sequencing project: providing services to taxonomists for standard genome sequencing and annotation.</title>
        <authorList>
            <consortium name="The Broad Institute Genomics Platform"/>
            <consortium name="The Broad Institute Genome Sequencing Center for Infectious Disease"/>
            <person name="Wu L."/>
            <person name="Ma J."/>
        </authorList>
    </citation>
    <scope>NUCLEOTIDE SEQUENCE [LARGE SCALE GENOMIC DNA]</scope>
    <source>
        <strain evidence="4">TISTR 1827</strain>
    </source>
</reference>
<dbReference type="SUPFAM" id="SSF159283">
    <property type="entry name" value="Guanosine diphospho-D-mannose pyrophosphorylase/mannose-6-phosphate isomerase linker domain"/>
    <property type="match status" value="1"/>
</dbReference>
<comment type="caution">
    <text evidence="3">The sequence shown here is derived from an EMBL/GenBank/DDBJ whole genome shotgun (WGS) entry which is preliminary data.</text>
</comment>
<dbReference type="InterPro" id="IPR051161">
    <property type="entry name" value="Mannose-6P_isomerase_type2"/>
</dbReference>
<accession>A0ABW5QX69</accession>
<proteinExistence type="predicted"/>
<dbReference type="Pfam" id="PF22640">
    <property type="entry name" value="ManC_GMP_beta-helix"/>
    <property type="match status" value="1"/>
</dbReference>
<keyword evidence="3" id="KW-0548">Nucleotidyltransferase</keyword>
<dbReference type="Pfam" id="PF00483">
    <property type="entry name" value="NTP_transferase"/>
    <property type="match status" value="1"/>
</dbReference>
<keyword evidence="4" id="KW-1185">Reference proteome</keyword>
<dbReference type="CDD" id="cd02509">
    <property type="entry name" value="GDP-M1P_Guanylyltransferase"/>
    <property type="match status" value="1"/>
</dbReference>
<dbReference type="InterPro" id="IPR054566">
    <property type="entry name" value="ManC/GMP-like_b-helix"/>
</dbReference>